<dbReference type="CDD" id="cd22912">
    <property type="entry name" value="HFD_H4"/>
    <property type="match status" value="1"/>
</dbReference>
<accession>A0AAV9VMW9</accession>
<dbReference type="GO" id="GO:0030527">
    <property type="term" value="F:structural constituent of chromatin"/>
    <property type="evidence" value="ECO:0007669"/>
    <property type="project" value="InterPro"/>
</dbReference>
<comment type="subcellular location">
    <subcellularLocation>
        <location evidence="3">Chromosome</location>
    </subcellularLocation>
    <subcellularLocation>
        <location evidence="2">Nucleus</location>
    </subcellularLocation>
</comment>
<evidence type="ECO:0000256" key="7">
    <source>
        <dbReference type="ARBA" id="ARBA00023125"/>
    </source>
</evidence>
<dbReference type="GO" id="GO:0046982">
    <property type="term" value="F:protein heterodimerization activity"/>
    <property type="evidence" value="ECO:0007669"/>
    <property type="project" value="InterPro"/>
</dbReference>
<comment type="function">
    <text evidence="1 10">Core component of nucleosome. Nucleosomes wrap and compact DNA into chromatin, limiting DNA accessibility to the cellular machineries which require DNA as a template. Histones thereby play a central role in transcription regulation, DNA repair, DNA replication and chromosomal stability. DNA accessibility is regulated via a complex set of post-translational modifications of histones, also called histone code, and nucleosome remodeling.</text>
</comment>
<dbReference type="Pfam" id="PF02969">
    <property type="entry name" value="TAF"/>
    <property type="match status" value="1"/>
</dbReference>
<evidence type="ECO:0000256" key="3">
    <source>
        <dbReference type="ARBA" id="ARBA00004286"/>
    </source>
</evidence>
<evidence type="ECO:0000256" key="9">
    <source>
        <dbReference type="ARBA" id="ARBA00023269"/>
    </source>
</evidence>
<comment type="caution">
    <text evidence="13">The sequence shown here is derived from an EMBL/GenBank/DDBJ whole genome shotgun (WGS) entry which is preliminary data.</text>
</comment>
<dbReference type="PRINTS" id="PR00623">
    <property type="entry name" value="HISTONEH4"/>
</dbReference>
<reference evidence="13 14" key="1">
    <citation type="submission" date="2019-10" db="EMBL/GenBank/DDBJ databases">
        <authorList>
            <person name="Palmer J.M."/>
        </authorList>
    </citation>
    <scope>NUCLEOTIDE SEQUENCE [LARGE SCALE GENOMIC DNA]</scope>
    <source>
        <strain evidence="13 14">TWF730</strain>
    </source>
</reference>
<keyword evidence="9 10" id="KW-0544">Nucleosome core</keyword>
<dbReference type="Proteomes" id="UP001373714">
    <property type="component" value="Unassembled WGS sequence"/>
</dbReference>
<feature type="region of interest" description="Disordered" evidence="11">
    <location>
        <begin position="92"/>
        <end position="111"/>
    </location>
</feature>
<dbReference type="EMBL" id="JAVHNS010000001">
    <property type="protein sequence ID" value="KAK6363424.1"/>
    <property type="molecule type" value="Genomic_DNA"/>
</dbReference>
<keyword evidence="7 10" id="KW-0238">DNA-binding</keyword>
<dbReference type="Gene3D" id="1.10.20.10">
    <property type="entry name" value="Histone, subunit A"/>
    <property type="match status" value="1"/>
</dbReference>
<dbReference type="AlphaFoldDB" id="A0AAV9VMW9"/>
<comment type="subunit">
    <text evidence="5 10">The nucleosome is a histone octamer containing two molecules each of H2A, H2B, H3 and H4 assembled in one H3-H4 heterotetramer and two H2A-H2B heterodimers. The octamer wraps approximately 147 bp of DNA.</text>
</comment>
<dbReference type="SMART" id="SM00417">
    <property type="entry name" value="H4"/>
    <property type="match status" value="1"/>
</dbReference>
<dbReference type="GO" id="GO:0005634">
    <property type="term" value="C:nucleus"/>
    <property type="evidence" value="ECO:0007669"/>
    <property type="project" value="UniProtKB-SubCell"/>
</dbReference>
<feature type="region of interest" description="Disordered" evidence="11">
    <location>
        <begin position="1"/>
        <end position="31"/>
    </location>
</feature>
<feature type="domain" description="TATA box binding protein associated factor (TAF) histone-like fold" evidence="12">
    <location>
        <begin position="129"/>
        <end position="190"/>
    </location>
</feature>
<evidence type="ECO:0000259" key="12">
    <source>
        <dbReference type="Pfam" id="PF02969"/>
    </source>
</evidence>
<proteinExistence type="inferred from homology"/>
<sequence length="219" mass="23668">MPPGRNLAGRNAPARGPTGLTRTGGMPPPRPIGSSTIAFVRGSATSTPTRPAQAASASLNVHRVFRVPETAAESSRIGASGSRVTLSSIARKTPAGHPVPGRGKGGKGLGVLSMNKRHRKILRDNIQGITRPAIRRLARRGGVKRISASIYEEARKVIKDYLKPVIQSCVMYTEHARRKTVTTSDVVHALNIKGRTIYGFDDPSSSRRPKKLRQMIARR</sequence>
<dbReference type="FunFam" id="1.10.20.10:FF:000012">
    <property type="entry name" value="Histone H4"/>
    <property type="match status" value="1"/>
</dbReference>
<evidence type="ECO:0000256" key="1">
    <source>
        <dbReference type="ARBA" id="ARBA00002001"/>
    </source>
</evidence>
<evidence type="ECO:0000256" key="10">
    <source>
        <dbReference type="RuleBase" id="RU000528"/>
    </source>
</evidence>
<keyword evidence="8 10" id="KW-0539">Nucleus</keyword>
<organism evidence="13 14">
    <name type="scientific">Orbilia blumenaviensis</name>
    <dbReference type="NCBI Taxonomy" id="1796055"/>
    <lineage>
        <taxon>Eukaryota</taxon>
        <taxon>Fungi</taxon>
        <taxon>Dikarya</taxon>
        <taxon>Ascomycota</taxon>
        <taxon>Pezizomycotina</taxon>
        <taxon>Orbiliomycetes</taxon>
        <taxon>Orbiliales</taxon>
        <taxon>Orbiliaceae</taxon>
        <taxon>Orbilia</taxon>
    </lineage>
</organism>
<feature type="compositionally biased region" description="Basic residues" evidence="11">
    <location>
        <begin position="207"/>
        <end position="219"/>
    </location>
</feature>
<dbReference type="InterPro" id="IPR009072">
    <property type="entry name" value="Histone-fold"/>
</dbReference>
<name>A0AAV9VMW9_9PEZI</name>
<dbReference type="GO" id="GO:0000786">
    <property type="term" value="C:nucleosome"/>
    <property type="evidence" value="ECO:0007669"/>
    <property type="project" value="UniProtKB-KW"/>
</dbReference>
<evidence type="ECO:0000256" key="4">
    <source>
        <dbReference type="ARBA" id="ARBA00006564"/>
    </source>
</evidence>
<dbReference type="GO" id="GO:0003677">
    <property type="term" value="F:DNA binding"/>
    <property type="evidence" value="ECO:0007669"/>
    <property type="project" value="UniProtKB-KW"/>
</dbReference>
<evidence type="ECO:0000256" key="8">
    <source>
        <dbReference type="ARBA" id="ARBA00023242"/>
    </source>
</evidence>
<dbReference type="InterPro" id="IPR004823">
    <property type="entry name" value="TAF_TATA-bd_Histone-like_dom"/>
</dbReference>
<evidence type="ECO:0000256" key="5">
    <source>
        <dbReference type="ARBA" id="ARBA00011538"/>
    </source>
</evidence>
<dbReference type="PANTHER" id="PTHR10484">
    <property type="entry name" value="HISTONE H4"/>
    <property type="match status" value="1"/>
</dbReference>
<evidence type="ECO:0000313" key="14">
    <source>
        <dbReference type="Proteomes" id="UP001373714"/>
    </source>
</evidence>
<keyword evidence="14" id="KW-1185">Reference proteome</keyword>
<keyword evidence="6 10" id="KW-0158">Chromosome</keyword>
<dbReference type="InterPro" id="IPR001951">
    <property type="entry name" value="Histone_H4"/>
</dbReference>
<gene>
    <name evidence="13" type="ORF">TWF730_000855</name>
</gene>
<evidence type="ECO:0000256" key="2">
    <source>
        <dbReference type="ARBA" id="ARBA00004123"/>
    </source>
</evidence>
<evidence type="ECO:0000256" key="11">
    <source>
        <dbReference type="SAM" id="MobiDB-lite"/>
    </source>
</evidence>
<comment type="similarity">
    <text evidence="4 10">Belongs to the histone H4 family.</text>
</comment>
<feature type="region of interest" description="Disordered" evidence="11">
    <location>
        <begin position="200"/>
        <end position="219"/>
    </location>
</feature>
<evidence type="ECO:0000313" key="13">
    <source>
        <dbReference type="EMBL" id="KAK6363424.1"/>
    </source>
</evidence>
<evidence type="ECO:0000256" key="6">
    <source>
        <dbReference type="ARBA" id="ARBA00022454"/>
    </source>
</evidence>
<dbReference type="SUPFAM" id="SSF47113">
    <property type="entry name" value="Histone-fold"/>
    <property type="match status" value="1"/>
</dbReference>
<protein>
    <recommendedName>
        <fullName evidence="10">Histone H4</fullName>
    </recommendedName>
</protein>